<evidence type="ECO:0000256" key="13">
    <source>
        <dbReference type="SAM" id="SignalP"/>
    </source>
</evidence>
<sequence length="540" mass="54855">MQLGPSLVCLALWSSSAHAFFPYAPEWLKESQAKRATSGDHSKGITFEIQQREGRPVASQEAARLVAKYDSLGVLARRKNSYAVTTAITPTTSDAAGINQDGTDYSYFIQVGLGSKGAKAYMLVDTGAGSSWVTGSDCTSDACAKHDTFGSGQSDSLTISDKDFSVAYGSGKVKGKLATDTISVAGISMKYQFGLASTTSDDFKDFAFDGILGLSMGSGASANFLNTLSASDAVKSIVFGVALSRAADGGTSGEIKFGGTNSAKYTGDIAYNSVASKSGDWAINLDDMSFNGKKAGVGGKLAYIDTGTTYIFGPSSITDKLHAVIDGASKQGSYYSVPCDSTTPITVTFSGVDYRIPAKDWIAPKDSSGNCFSNIYGQEVVKDSWLMGATFLKNVYTVFDKDGSRIGFAQPAGSGSSASSTSASSSATPSSSSGSSSVLSSSSSSSASLGPTSNSATPTSSPSTFSAKTSSADSSPSASKPALGLTGQETMTTSASGSATASGADAAKTGDKGNGAASGLHVQSVCLTSAVGVAALLLLI</sequence>
<dbReference type="InterPro" id="IPR034164">
    <property type="entry name" value="Pepsin-like_dom"/>
</dbReference>
<feature type="region of interest" description="Disordered" evidence="12">
    <location>
        <begin position="410"/>
        <end position="508"/>
    </location>
</feature>
<evidence type="ECO:0000256" key="10">
    <source>
        <dbReference type="PIRSR" id="PIRSR601461-1"/>
    </source>
</evidence>
<dbReference type="InterPro" id="IPR033121">
    <property type="entry name" value="PEPTIDASE_A1"/>
</dbReference>
<feature type="compositionally biased region" description="Low complexity" evidence="12">
    <location>
        <begin position="411"/>
        <end position="482"/>
    </location>
</feature>
<feature type="disulfide bond" evidence="11">
    <location>
        <begin position="138"/>
        <end position="143"/>
    </location>
</feature>
<dbReference type="Pfam" id="PF00026">
    <property type="entry name" value="Asp"/>
    <property type="match status" value="1"/>
</dbReference>
<keyword evidence="6" id="KW-0378">Hydrolase</keyword>
<dbReference type="InterPro" id="IPR021109">
    <property type="entry name" value="Peptidase_aspartic_dom_sf"/>
</dbReference>
<feature type="signal peptide" evidence="13">
    <location>
        <begin position="1"/>
        <end position="19"/>
    </location>
</feature>
<dbReference type="PANTHER" id="PTHR47966:SF75">
    <property type="entry name" value="ENDOPEPTIDASE (CTSD), PUTATIVE (AFU_ORTHOLOGUE AFUA_4G07040)-RELATED"/>
    <property type="match status" value="1"/>
</dbReference>
<dbReference type="PANTHER" id="PTHR47966">
    <property type="entry name" value="BETA-SITE APP-CLEAVING ENZYME, ISOFORM A-RELATED"/>
    <property type="match status" value="1"/>
</dbReference>
<evidence type="ECO:0000256" key="1">
    <source>
        <dbReference type="ARBA" id="ARBA00004236"/>
    </source>
</evidence>
<reference evidence="15 16" key="1">
    <citation type="submission" date="2016-03" db="EMBL/GenBank/DDBJ databases">
        <title>Fine-scale spatial genetic structure of a fungal parasite of coffee scale insects.</title>
        <authorList>
            <person name="Jackson D."/>
            <person name="Zemenick K.A."/>
            <person name="Malloure B."/>
            <person name="Quandt C.A."/>
            <person name="James T.Y."/>
        </authorList>
    </citation>
    <scope>NUCLEOTIDE SEQUENCE [LARGE SCALE GENOMIC DNA]</scope>
    <source>
        <strain evidence="15 16">UM487</strain>
    </source>
</reference>
<dbReference type="CDD" id="cd05471">
    <property type="entry name" value="pepsin_like"/>
    <property type="match status" value="1"/>
</dbReference>
<dbReference type="Proteomes" id="UP000243081">
    <property type="component" value="Unassembled WGS sequence"/>
</dbReference>
<feature type="domain" description="Peptidase A1" evidence="14">
    <location>
        <begin position="107"/>
        <end position="409"/>
    </location>
</feature>
<evidence type="ECO:0000256" key="6">
    <source>
        <dbReference type="ARBA" id="ARBA00022801"/>
    </source>
</evidence>
<evidence type="ECO:0000259" key="14">
    <source>
        <dbReference type="PROSITE" id="PS51767"/>
    </source>
</evidence>
<proteinExistence type="inferred from homology"/>
<organism evidence="15 16">
    <name type="scientific">Cordyceps confragosa</name>
    <name type="common">Lecanicillium lecanii</name>
    <dbReference type="NCBI Taxonomy" id="2714763"/>
    <lineage>
        <taxon>Eukaryota</taxon>
        <taxon>Fungi</taxon>
        <taxon>Dikarya</taxon>
        <taxon>Ascomycota</taxon>
        <taxon>Pezizomycotina</taxon>
        <taxon>Sordariomycetes</taxon>
        <taxon>Hypocreomycetidae</taxon>
        <taxon>Hypocreales</taxon>
        <taxon>Cordycipitaceae</taxon>
        <taxon>Akanthomyces</taxon>
    </lineage>
</organism>
<dbReference type="AlphaFoldDB" id="A0A179IME0"/>
<dbReference type="Gene3D" id="2.40.70.10">
    <property type="entry name" value="Acid Proteases"/>
    <property type="match status" value="2"/>
</dbReference>
<dbReference type="PRINTS" id="PR00792">
    <property type="entry name" value="PEPSIN"/>
</dbReference>
<feature type="active site" evidence="10">
    <location>
        <position position="125"/>
    </location>
</feature>
<dbReference type="OMA" id="AASNTWV"/>
<keyword evidence="13" id="KW-0732">Signal</keyword>
<protein>
    <recommendedName>
        <fullName evidence="14">Peptidase A1 domain-containing protein</fullName>
    </recommendedName>
</protein>
<comment type="caution">
    <text evidence="15">The sequence shown here is derived from an EMBL/GenBank/DDBJ whole genome shotgun (WGS) entry which is preliminary data.</text>
</comment>
<name>A0A179IME0_CORDF</name>
<dbReference type="InterPro" id="IPR001461">
    <property type="entry name" value="Aspartic_peptidase_A1"/>
</dbReference>
<evidence type="ECO:0000256" key="8">
    <source>
        <dbReference type="ARBA" id="ARBA00023180"/>
    </source>
</evidence>
<evidence type="ECO:0000313" key="16">
    <source>
        <dbReference type="Proteomes" id="UP000243081"/>
    </source>
</evidence>
<accession>A0A179IME0</accession>
<comment type="subcellular location">
    <subcellularLocation>
        <location evidence="1">Cell membrane</location>
    </subcellularLocation>
</comment>
<evidence type="ECO:0000256" key="2">
    <source>
        <dbReference type="ARBA" id="ARBA00007447"/>
    </source>
</evidence>
<dbReference type="GO" id="GO:0006508">
    <property type="term" value="P:proteolysis"/>
    <property type="evidence" value="ECO:0007669"/>
    <property type="project" value="UniProtKB-KW"/>
</dbReference>
<feature type="compositionally biased region" description="Low complexity" evidence="12">
    <location>
        <begin position="492"/>
        <end position="507"/>
    </location>
</feature>
<dbReference type="GO" id="GO:0005886">
    <property type="term" value="C:plasma membrane"/>
    <property type="evidence" value="ECO:0007669"/>
    <property type="project" value="UniProtKB-SubCell"/>
</dbReference>
<evidence type="ECO:0000313" key="15">
    <source>
        <dbReference type="EMBL" id="OAR02870.1"/>
    </source>
</evidence>
<dbReference type="EMBL" id="LUKN01000478">
    <property type="protein sequence ID" value="OAR02870.1"/>
    <property type="molecule type" value="Genomic_DNA"/>
</dbReference>
<evidence type="ECO:0000256" key="7">
    <source>
        <dbReference type="ARBA" id="ARBA00023136"/>
    </source>
</evidence>
<evidence type="ECO:0000256" key="3">
    <source>
        <dbReference type="ARBA" id="ARBA00022475"/>
    </source>
</evidence>
<comment type="similarity">
    <text evidence="2">Belongs to the peptidase A1 family.</text>
</comment>
<keyword evidence="8" id="KW-0325">Glycoprotein</keyword>
<evidence type="ECO:0000256" key="12">
    <source>
        <dbReference type="SAM" id="MobiDB-lite"/>
    </source>
</evidence>
<evidence type="ECO:0000256" key="4">
    <source>
        <dbReference type="ARBA" id="ARBA00022670"/>
    </source>
</evidence>
<keyword evidence="3" id="KW-1003">Cell membrane</keyword>
<keyword evidence="4" id="KW-0645">Protease</keyword>
<dbReference type="FunFam" id="2.40.70.10:FF:000060">
    <property type="entry name" value="Aspartic-type endopeptidase ctsD"/>
    <property type="match status" value="1"/>
</dbReference>
<dbReference type="PROSITE" id="PS51767">
    <property type="entry name" value="PEPTIDASE_A1"/>
    <property type="match status" value="1"/>
</dbReference>
<dbReference type="OrthoDB" id="660550at2759"/>
<feature type="disulfide bond" evidence="11">
    <location>
        <begin position="339"/>
        <end position="371"/>
    </location>
</feature>
<evidence type="ECO:0000256" key="11">
    <source>
        <dbReference type="PIRSR" id="PIRSR601461-2"/>
    </source>
</evidence>
<dbReference type="GO" id="GO:0004190">
    <property type="term" value="F:aspartic-type endopeptidase activity"/>
    <property type="evidence" value="ECO:0007669"/>
    <property type="project" value="UniProtKB-KW"/>
</dbReference>
<keyword evidence="11" id="KW-1015">Disulfide bond</keyword>
<keyword evidence="16" id="KW-1185">Reference proteome</keyword>
<keyword evidence="7" id="KW-0472">Membrane</keyword>
<evidence type="ECO:0000256" key="5">
    <source>
        <dbReference type="ARBA" id="ARBA00022750"/>
    </source>
</evidence>
<feature type="active site" evidence="10">
    <location>
        <position position="305"/>
    </location>
</feature>
<feature type="chain" id="PRO_5008104591" description="Peptidase A1 domain-containing protein" evidence="13">
    <location>
        <begin position="20"/>
        <end position="540"/>
    </location>
</feature>
<dbReference type="SUPFAM" id="SSF50630">
    <property type="entry name" value="Acid proteases"/>
    <property type="match status" value="1"/>
</dbReference>
<keyword evidence="9" id="KW-0449">Lipoprotein</keyword>
<evidence type="ECO:0000256" key="9">
    <source>
        <dbReference type="ARBA" id="ARBA00023288"/>
    </source>
</evidence>
<gene>
    <name evidence="15" type="ORF">LLEC1_01764</name>
</gene>
<keyword evidence="5" id="KW-0064">Aspartyl protease</keyword>